<dbReference type="AlphaFoldDB" id="A0A916ZN49"/>
<keyword evidence="3" id="KW-1185">Reference proteome</keyword>
<feature type="transmembrane region" description="Helical" evidence="1">
    <location>
        <begin position="36"/>
        <end position="59"/>
    </location>
</feature>
<keyword evidence="1" id="KW-0812">Transmembrane</keyword>
<gene>
    <name evidence="2" type="ORF">GCM10011529_10220</name>
</gene>
<organism evidence="2 3">
    <name type="scientific">Sandarakinorhabdus glacialis</name>
    <dbReference type="NCBI Taxonomy" id="1614636"/>
    <lineage>
        <taxon>Bacteria</taxon>
        <taxon>Pseudomonadati</taxon>
        <taxon>Pseudomonadota</taxon>
        <taxon>Alphaproteobacteria</taxon>
        <taxon>Sphingomonadales</taxon>
        <taxon>Sphingosinicellaceae</taxon>
        <taxon>Sandarakinorhabdus</taxon>
    </lineage>
</organism>
<feature type="transmembrane region" description="Helical" evidence="1">
    <location>
        <begin position="12"/>
        <end position="29"/>
    </location>
</feature>
<reference evidence="2" key="2">
    <citation type="submission" date="2020-09" db="EMBL/GenBank/DDBJ databases">
        <authorList>
            <person name="Sun Q."/>
            <person name="Zhou Y."/>
        </authorList>
    </citation>
    <scope>NUCLEOTIDE SEQUENCE</scope>
    <source>
        <strain evidence="2">CGMCC 1.15519</strain>
    </source>
</reference>
<evidence type="ECO:0000313" key="2">
    <source>
        <dbReference type="EMBL" id="GGE05783.1"/>
    </source>
</evidence>
<keyword evidence="1" id="KW-0472">Membrane</keyword>
<accession>A0A916ZN49</accession>
<dbReference type="Proteomes" id="UP000635071">
    <property type="component" value="Unassembled WGS sequence"/>
</dbReference>
<reference evidence="2" key="1">
    <citation type="journal article" date="2014" name="Int. J. Syst. Evol. Microbiol.">
        <title>Complete genome sequence of Corynebacterium casei LMG S-19264T (=DSM 44701T), isolated from a smear-ripened cheese.</title>
        <authorList>
            <consortium name="US DOE Joint Genome Institute (JGI-PGF)"/>
            <person name="Walter F."/>
            <person name="Albersmeier A."/>
            <person name="Kalinowski J."/>
            <person name="Ruckert C."/>
        </authorList>
    </citation>
    <scope>NUCLEOTIDE SEQUENCE</scope>
    <source>
        <strain evidence="2">CGMCC 1.15519</strain>
    </source>
</reference>
<evidence type="ECO:0000313" key="3">
    <source>
        <dbReference type="Proteomes" id="UP000635071"/>
    </source>
</evidence>
<protein>
    <submittedName>
        <fullName evidence="2">Uncharacterized protein</fullName>
    </submittedName>
</protein>
<dbReference type="EMBL" id="BMJM01000003">
    <property type="protein sequence ID" value="GGE05783.1"/>
    <property type="molecule type" value="Genomic_DNA"/>
</dbReference>
<feature type="transmembrane region" description="Helical" evidence="1">
    <location>
        <begin position="65"/>
        <end position="84"/>
    </location>
</feature>
<name>A0A916ZN49_9SPHN</name>
<evidence type="ECO:0000256" key="1">
    <source>
        <dbReference type="SAM" id="Phobius"/>
    </source>
</evidence>
<comment type="caution">
    <text evidence="2">The sequence shown here is derived from an EMBL/GenBank/DDBJ whole genome shotgun (WGS) entry which is preliminary data.</text>
</comment>
<keyword evidence="1" id="KW-1133">Transmembrane helix</keyword>
<sequence length="91" mass="9346">MTVAGTDMVGLGLSVFAIGAVAGWSALFLRWPVTILSALGLFGIGLIWLMPVPVLALRISLPLSPFYAGFGLGAAAHAALRAAIPTRGTVR</sequence>
<proteinExistence type="predicted"/>